<dbReference type="Pfam" id="PF13367">
    <property type="entry name" value="PrsW-protease"/>
    <property type="match status" value="1"/>
</dbReference>
<proteinExistence type="predicted"/>
<protein>
    <submittedName>
        <fullName evidence="3">PrsW family intramembrane metalloprotease</fullName>
    </submittedName>
</protein>
<dbReference type="InterPro" id="IPR026898">
    <property type="entry name" value="PrsW"/>
</dbReference>
<feature type="transmembrane region" description="Helical" evidence="2">
    <location>
        <begin position="47"/>
        <end position="67"/>
    </location>
</feature>
<feature type="compositionally biased region" description="Basic and acidic residues" evidence="1">
    <location>
        <begin position="361"/>
        <end position="374"/>
    </location>
</feature>
<feature type="transmembrane region" description="Helical" evidence="2">
    <location>
        <begin position="216"/>
        <end position="240"/>
    </location>
</feature>
<keyword evidence="3" id="KW-0645">Protease</keyword>
<gene>
    <name evidence="3" type="ORF">DJ70_16010</name>
</gene>
<sequence>MDSRSDPVEREDDDDRDLYDVATWEERTSLDGLAVALYWLLTRSAKALVVLLAGVILLSIFASFGVGLLFDPAIALLLALSTVPAFGLAAYVYVSDVTTGEPLSLLVATFLLSVLTATFAAVLNGAARPLFDPLGFLGTVLFFFVIVGPIEETVKLLAVRLYAYTDERFDAVIDGAVYGAIAGLGFAVIENLLYIARSVDVAELSLGLATLGAGDGIAALRALAGPGHVVYSAFAGYYLGLAKFNPENRGPIVIKGLVIAATIHALYNTLVGPATVVLSSLSGLPQVPALFVFVVLFQGFFGYLLVRKLRRYRDVFLATRGEGGSDATAAGTDGTAERDRSDGAVERDRSEEAGDAPGAGTDREATPERDEFEG</sequence>
<feature type="compositionally biased region" description="Basic and acidic residues" evidence="1">
    <location>
        <begin position="335"/>
        <end position="352"/>
    </location>
</feature>
<evidence type="ECO:0000256" key="1">
    <source>
        <dbReference type="SAM" id="MobiDB-lite"/>
    </source>
</evidence>
<dbReference type="RefSeq" id="WP_094534759.1">
    <property type="nucleotide sequence ID" value="NZ_NHPJ01000138.1"/>
</dbReference>
<evidence type="ECO:0000313" key="4">
    <source>
        <dbReference type="Proteomes" id="UP000216308"/>
    </source>
</evidence>
<dbReference type="PANTHER" id="PTHR36844:SF1">
    <property type="entry name" value="PROTEASE PRSW"/>
    <property type="match status" value="1"/>
</dbReference>
<keyword evidence="3" id="KW-0378">Hydrolase</keyword>
<name>A0A256IAS5_9EURY</name>
<feature type="transmembrane region" description="Helical" evidence="2">
    <location>
        <begin position="287"/>
        <end position="306"/>
    </location>
</feature>
<feature type="compositionally biased region" description="Low complexity" evidence="1">
    <location>
        <begin position="325"/>
        <end position="334"/>
    </location>
</feature>
<dbReference type="GO" id="GO:0006508">
    <property type="term" value="P:proteolysis"/>
    <property type="evidence" value="ECO:0007669"/>
    <property type="project" value="UniProtKB-KW"/>
</dbReference>
<dbReference type="PANTHER" id="PTHR36844">
    <property type="entry name" value="PROTEASE PRSW"/>
    <property type="match status" value="1"/>
</dbReference>
<dbReference type="GO" id="GO:0008237">
    <property type="term" value="F:metallopeptidase activity"/>
    <property type="evidence" value="ECO:0007669"/>
    <property type="project" value="UniProtKB-KW"/>
</dbReference>
<feature type="transmembrane region" description="Helical" evidence="2">
    <location>
        <begin position="252"/>
        <end position="267"/>
    </location>
</feature>
<keyword evidence="2" id="KW-0472">Membrane</keyword>
<accession>A0A256IAS5</accession>
<feature type="transmembrane region" description="Helical" evidence="2">
    <location>
        <begin position="133"/>
        <end position="150"/>
    </location>
</feature>
<feature type="transmembrane region" description="Helical" evidence="2">
    <location>
        <begin position="73"/>
        <end position="93"/>
    </location>
</feature>
<feature type="transmembrane region" description="Helical" evidence="2">
    <location>
        <begin position="171"/>
        <end position="196"/>
    </location>
</feature>
<organism evidence="3 4">
    <name type="scientific">Halorubrum halodurans</name>
    <dbReference type="NCBI Taxonomy" id="1383851"/>
    <lineage>
        <taxon>Archaea</taxon>
        <taxon>Methanobacteriati</taxon>
        <taxon>Methanobacteriota</taxon>
        <taxon>Stenosarchaea group</taxon>
        <taxon>Halobacteria</taxon>
        <taxon>Halobacteriales</taxon>
        <taxon>Haloferacaceae</taxon>
        <taxon>Halorubrum</taxon>
    </lineage>
</organism>
<reference evidence="3 4" key="1">
    <citation type="journal article" date="2014" name="Front. Microbiol.">
        <title>Population and genomic analysis of the genus Halorubrum.</title>
        <authorList>
            <person name="Fullmer M.S."/>
            <person name="Soucy S.M."/>
            <person name="Swithers K.S."/>
            <person name="Makkay A.M."/>
            <person name="Wheeler R."/>
            <person name="Ventosa A."/>
            <person name="Gogarten J.P."/>
            <person name="Papke R.T."/>
        </authorList>
    </citation>
    <scope>NUCLEOTIDE SEQUENCE [LARGE SCALE GENOMIC DNA]</scope>
    <source>
        <strain evidence="3 4">Cb34</strain>
    </source>
</reference>
<dbReference type="EMBL" id="NHPJ01000138">
    <property type="protein sequence ID" value="OYR53664.1"/>
    <property type="molecule type" value="Genomic_DNA"/>
</dbReference>
<dbReference type="Proteomes" id="UP000216308">
    <property type="component" value="Unassembled WGS sequence"/>
</dbReference>
<keyword evidence="3" id="KW-0482">Metalloprotease</keyword>
<dbReference type="OrthoDB" id="248468at2157"/>
<keyword evidence="2" id="KW-1133">Transmembrane helix</keyword>
<comment type="caution">
    <text evidence="3">The sequence shown here is derived from an EMBL/GenBank/DDBJ whole genome shotgun (WGS) entry which is preliminary data.</text>
</comment>
<dbReference type="AlphaFoldDB" id="A0A256IAS5"/>
<keyword evidence="2" id="KW-0812">Transmembrane</keyword>
<feature type="region of interest" description="Disordered" evidence="1">
    <location>
        <begin position="324"/>
        <end position="374"/>
    </location>
</feature>
<keyword evidence="4" id="KW-1185">Reference proteome</keyword>
<evidence type="ECO:0000313" key="3">
    <source>
        <dbReference type="EMBL" id="OYR53664.1"/>
    </source>
</evidence>
<evidence type="ECO:0000256" key="2">
    <source>
        <dbReference type="SAM" id="Phobius"/>
    </source>
</evidence>
<feature type="transmembrane region" description="Helical" evidence="2">
    <location>
        <begin position="105"/>
        <end position="127"/>
    </location>
</feature>